<organism evidence="5 6">
    <name type="scientific">Shewanella mangrovi</name>
    <dbReference type="NCBI Taxonomy" id="1515746"/>
    <lineage>
        <taxon>Bacteria</taxon>
        <taxon>Pseudomonadati</taxon>
        <taxon>Pseudomonadota</taxon>
        <taxon>Gammaproteobacteria</taxon>
        <taxon>Alteromonadales</taxon>
        <taxon>Shewanellaceae</taxon>
        <taxon>Shewanella</taxon>
    </lineage>
</organism>
<feature type="domain" description="Band 7" evidence="4">
    <location>
        <begin position="27"/>
        <end position="185"/>
    </location>
</feature>
<evidence type="ECO:0000259" key="4">
    <source>
        <dbReference type="SMART" id="SM00244"/>
    </source>
</evidence>
<reference evidence="5 6" key="1">
    <citation type="submission" date="2014-06" db="EMBL/GenBank/DDBJ databases">
        <title>Shewanella sp. YQH10.</title>
        <authorList>
            <person name="Liu Y."/>
            <person name="Zeng R."/>
        </authorList>
    </citation>
    <scope>NUCLEOTIDE SEQUENCE [LARGE SCALE GENOMIC DNA]</scope>
    <source>
        <strain evidence="5 6">YQH10</strain>
    </source>
</reference>
<evidence type="ECO:0000313" key="5">
    <source>
        <dbReference type="EMBL" id="KFZ36770.1"/>
    </source>
</evidence>
<dbReference type="Pfam" id="PF16200">
    <property type="entry name" value="Band_7_C"/>
    <property type="match status" value="1"/>
</dbReference>
<keyword evidence="6" id="KW-1185">Reference proteome</keyword>
<dbReference type="SMART" id="SM00244">
    <property type="entry name" value="PHB"/>
    <property type="match status" value="1"/>
</dbReference>
<dbReference type="FunFam" id="3.30.479.30:FF:000004">
    <property type="entry name" value="Putative membrane protease family, stomatin"/>
    <property type="match status" value="1"/>
</dbReference>
<feature type="transmembrane region" description="Helical" evidence="3">
    <location>
        <begin position="6"/>
        <end position="26"/>
    </location>
</feature>
<dbReference type="Pfam" id="PF01145">
    <property type="entry name" value="Band_7"/>
    <property type="match status" value="1"/>
</dbReference>
<dbReference type="RefSeq" id="WP_037444013.1">
    <property type="nucleotide sequence ID" value="NZ_JPEO01000012.1"/>
</dbReference>
<keyword evidence="5" id="KW-0378">Hydrolase</keyword>
<dbReference type="Proteomes" id="UP000029264">
    <property type="component" value="Unassembled WGS sequence"/>
</dbReference>
<protein>
    <submittedName>
        <fullName evidence="5">Protease</fullName>
    </submittedName>
</protein>
<dbReference type="PRINTS" id="PR00721">
    <property type="entry name" value="STOMATIN"/>
</dbReference>
<gene>
    <name evidence="5" type="ORF">HR45_14195</name>
</gene>
<evidence type="ECO:0000256" key="3">
    <source>
        <dbReference type="SAM" id="Phobius"/>
    </source>
</evidence>
<dbReference type="GO" id="GO:0005886">
    <property type="term" value="C:plasma membrane"/>
    <property type="evidence" value="ECO:0007669"/>
    <property type="project" value="UniProtKB-ARBA"/>
</dbReference>
<dbReference type="GO" id="GO:0098552">
    <property type="term" value="C:side of membrane"/>
    <property type="evidence" value="ECO:0007669"/>
    <property type="project" value="UniProtKB-ARBA"/>
</dbReference>
<dbReference type="InterPro" id="IPR001972">
    <property type="entry name" value="Stomatin_HflK_fam"/>
</dbReference>
<dbReference type="GO" id="GO:0008233">
    <property type="term" value="F:peptidase activity"/>
    <property type="evidence" value="ECO:0007669"/>
    <property type="project" value="UniProtKB-KW"/>
</dbReference>
<keyword evidence="3" id="KW-1133">Transmembrane helix</keyword>
<dbReference type="PANTHER" id="PTHR43327:SF10">
    <property type="entry name" value="STOMATIN-LIKE PROTEIN 2, MITOCHONDRIAL"/>
    <property type="match status" value="1"/>
</dbReference>
<comment type="similarity">
    <text evidence="2">Belongs to the band 7/mec-2 family.</text>
</comment>
<dbReference type="Gene3D" id="3.30.479.30">
    <property type="entry name" value="Band 7 domain"/>
    <property type="match status" value="1"/>
</dbReference>
<proteinExistence type="inferred from homology"/>
<dbReference type="InterPro" id="IPR050710">
    <property type="entry name" value="Band7/mec-2_domain"/>
</dbReference>
<sequence length="310" mass="34594">MSNIDTDLLVLAIWGFIFLVFIVNLFRSIRLVPTKSAYIVERLGKYHATLDAGFHALIPFVDKVAYIHDLKEETIDVPPQECFSSDEVNVEVDGVIYISVIDPIKASYGVTNYRYAAIQLAQTTTRSVIGTLELDRTFEERDLISAKVVEVLDQAGASWGIRVHRYEIKNIAPPETVKNAMEMQVNAERERRALLAKSEGDKQSKINRSEGVKQEMINISEGEMQRRVNEAEGKAEEILAIARATADSIEKLAAVISAPGGENALRMQLGEQYLTKLGELGKASNRVIVPANIIDFEQWMTTVGLQEKPQ</sequence>
<comment type="caution">
    <text evidence="5">The sequence shown here is derived from an EMBL/GenBank/DDBJ whole genome shotgun (WGS) entry which is preliminary data.</text>
</comment>
<dbReference type="InterPro" id="IPR001107">
    <property type="entry name" value="Band_7"/>
</dbReference>
<dbReference type="STRING" id="1515746.HR45_14195"/>
<dbReference type="EMBL" id="JPEO01000012">
    <property type="protein sequence ID" value="KFZ36770.1"/>
    <property type="molecule type" value="Genomic_DNA"/>
</dbReference>
<accession>A0A094JA25</accession>
<dbReference type="PANTHER" id="PTHR43327">
    <property type="entry name" value="STOMATIN-LIKE PROTEIN 2, MITOCHONDRIAL"/>
    <property type="match status" value="1"/>
</dbReference>
<keyword evidence="3" id="KW-0472">Membrane</keyword>
<dbReference type="InterPro" id="IPR032435">
    <property type="entry name" value="STML2-like_C"/>
</dbReference>
<dbReference type="SUPFAM" id="SSF117892">
    <property type="entry name" value="Band 7/SPFH domain"/>
    <property type="match status" value="1"/>
</dbReference>
<evidence type="ECO:0000313" key="6">
    <source>
        <dbReference type="Proteomes" id="UP000029264"/>
    </source>
</evidence>
<dbReference type="CDD" id="cd08829">
    <property type="entry name" value="SPFH_paraslipin"/>
    <property type="match status" value="1"/>
</dbReference>
<keyword evidence="3" id="KW-0812">Transmembrane</keyword>
<dbReference type="eggNOG" id="COG0330">
    <property type="taxonomic scope" value="Bacteria"/>
</dbReference>
<comment type="subcellular location">
    <subcellularLocation>
        <location evidence="1">Membrane</location>
        <topology evidence="1">Single-pass membrane protein</topology>
    </subcellularLocation>
</comment>
<dbReference type="InterPro" id="IPR036013">
    <property type="entry name" value="Band_7/SPFH_dom_sf"/>
</dbReference>
<dbReference type="OrthoDB" id="9809197at2"/>
<keyword evidence="5" id="KW-0645">Protease</keyword>
<dbReference type="GO" id="GO:0006508">
    <property type="term" value="P:proteolysis"/>
    <property type="evidence" value="ECO:0007669"/>
    <property type="project" value="UniProtKB-KW"/>
</dbReference>
<name>A0A094JA25_9GAMM</name>
<evidence type="ECO:0000256" key="1">
    <source>
        <dbReference type="ARBA" id="ARBA00004167"/>
    </source>
</evidence>
<evidence type="ECO:0000256" key="2">
    <source>
        <dbReference type="ARBA" id="ARBA00008164"/>
    </source>
</evidence>
<dbReference type="AlphaFoldDB" id="A0A094JA25"/>